<evidence type="ECO:0000256" key="10">
    <source>
        <dbReference type="PROSITE-ProRule" id="PRU00284"/>
    </source>
</evidence>
<dbReference type="PANTHER" id="PTHR32089:SF114">
    <property type="entry name" value="METHYL-ACCEPTING CHEMOTAXIS PROTEIN MCPB"/>
    <property type="match status" value="1"/>
</dbReference>
<keyword evidence="6 11" id="KW-1133">Transmembrane helix</keyword>
<keyword evidence="2" id="KW-1003">Cell membrane</keyword>
<dbReference type="SUPFAM" id="SSF58104">
    <property type="entry name" value="Methyl-accepting chemotaxis protein (MCP) signaling domain"/>
    <property type="match status" value="1"/>
</dbReference>
<comment type="caution">
    <text evidence="14">The sequence shown here is derived from an EMBL/GenBank/DDBJ whole genome shotgun (WGS) entry which is preliminary data.</text>
</comment>
<dbReference type="InterPro" id="IPR004090">
    <property type="entry name" value="Chemotax_Me-accpt_rcpt"/>
</dbReference>
<dbReference type="SMART" id="SM00283">
    <property type="entry name" value="MA"/>
    <property type="match status" value="1"/>
</dbReference>
<feature type="transmembrane region" description="Helical" evidence="11">
    <location>
        <begin position="183"/>
        <end position="205"/>
    </location>
</feature>
<evidence type="ECO:0000256" key="2">
    <source>
        <dbReference type="ARBA" id="ARBA00022475"/>
    </source>
</evidence>
<gene>
    <name evidence="14" type="ORF">N7Z68_08435</name>
</gene>
<evidence type="ECO:0000313" key="14">
    <source>
        <dbReference type="EMBL" id="MDE5413412.1"/>
    </source>
</evidence>
<dbReference type="InterPro" id="IPR029151">
    <property type="entry name" value="Sensor-like_sf"/>
</dbReference>
<sequence length="565" mass="61102">MGSLKLKLGTKINVLVFSVIFMLSVAVGVVVVQQVTQGIKEFAIEKARGDMYLGYRYIDALYPGEWSIQNDLLYKGTTVMNENFDIVDEIGSGTGDTVTIFQGDTRIATNVKVEGERAIGTQVSAQVAQAVLNEGINYYGEAEVAGHMYQTAYMPIKDQSGNPIGIFYVGASQDIIDQTIISFLKIFFIVLLAIIVIASLISLWFTKGIKKRLAQLSTSMEKAGQGDFTFEVIDNSGDELSDLTNSYKTMKDNLSEMIEQVIETSQQVAASSQQLTAGAEQTSKATEQITESIQSVADGADGQTVSVEESARSMEEVSAGINTIAENASLIAEAGSHASERAKQGGQYVGQTVQQMNTIHASVNESSDVIKLLEKRSQQIGDITKVITDIANQTNLLALNAAIEAARAGEHGKGFAVVADEVRKLAEQSQQSSTQISSLITEIQNDMSLSNEAMNQVKEDVKAGLRITERTEESFKEIHRSMADMGEQIDEMAATAEQMSASAEEVSATVTGISTISRETSMHTQQVAASTEEQLASMEEILASSNSLSEMAMNLQELVSKFKIK</sequence>
<evidence type="ECO:0000256" key="5">
    <source>
        <dbReference type="ARBA" id="ARBA00022692"/>
    </source>
</evidence>
<dbReference type="RefSeq" id="WP_275118029.1">
    <property type="nucleotide sequence ID" value="NZ_JAOTPO010000004.1"/>
</dbReference>
<name>A0ABT5VFD3_9BACI</name>
<keyword evidence="5 11" id="KW-0812">Transmembrane</keyword>
<keyword evidence="3" id="KW-0488">Methylation</keyword>
<evidence type="ECO:0000256" key="11">
    <source>
        <dbReference type="SAM" id="Phobius"/>
    </source>
</evidence>
<evidence type="ECO:0000259" key="13">
    <source>
        <dbReference type="PROSITE" id="PS50885"/>
    </source>
</evidence>
<dbReference type="InterPro" id="IPR004089">
    <property type="entry name" value="MCPsignal_dom"/>
</dbReference>
<evidence type="ECO:0000313" key="15">
    <source>
        <dbReference type="Proteomes" id="UP001148125"/>
    </source>
</evidence>
<evidence type="ECO:0000256" key="6">
    <source>
        <dbReference type="ARBA" id="ARBA00022989"/>
    </source>
</evidence>
<dbReference type="Pfam" id="PF00672">
    <property type="entry name" value="HAMP"/>
    <property type="match status" value="1"/>
</dbReference>
<dbReference type="CDD" id="cd06225">
    <property type="entry name" value="HAMP"/>
    <property type="match status" value="1"/>
</dbReference>
<dbReference type="SMART" id="SM00304">
    <property type="entry name" value="HAMP"/>
    <property type="match status" value="2"/>
</dbReference>
<dbReference type="PANTHER" id="PTHR32089">
    <property type="entry name" value="METHYL-ACCEPTING CHEMOTAXIS PROTEIN MCPB"/>
    <property type="match status" value="1"/>
</dbReference>
<protein>
    <submittedName>
        <fullName evidence="14">Methyl-accepting chemotaxis protein</fullName>
    </submittedName>
</protein>
<keyword evidence="15" id="KW-1185">Reference proteome</keyword>
<dbReference type="Pfam" id="PF00015">
    <property type="entry name" value="MCPsignal"/>
    <property type="match status" value="1"/>
</dbReference>
<evidence type="ECO:0000259" key="12">
    <source>
        <dbReference type="PROSITE" id="PS50111"/>
    </source>
</evidence>
<evidence type="ECO:0000256" key="1">
    <source>
        <dbReference type="ARBA" id="ARBA00004651"/>
    </source>
</evidence>
<dbReference type="SUPFAM" id="SSF103190">
    <property type="entry name" value="Sensory domain-like"/>
    <property type="match status" value="1"/>
</dbReference>
<evidence type="ECO:0000256" key="7">
    <source>
        <dbReference type="ARBA" id="ARBA00023136"/>
    </source>
</evidence>
<evidence type="ECO:0000256" key="4">
    <source>
        <dbReference type="ARBA" id="ARBA00022500"/>
    </source>
</evidence>
<dbReference type="PROSITE" id="PS50885">
    <property type="entry name" value="HAMP"/>
    <property type="match status" value="1"/>
</dbReference>
<dbReference type="Gene3D" id="6.10.340.10">
    <property type="match status" value="1"/>
</dbReference>
<dbReference type="InterPro" id="IPR033463">
    <property type="entry name" value="sCache_3"/>
</dbReference>
<dbReference type="InterPro" id="IPR003660">
    <property type="entry name" value="HAMP_dom"/>
</dbReference>
<proteinExistence type="inferred from homology"/>
<reference evidence="14" key="1">
    <citation type="submission" date="2024-05" db="EMBL/GenBank/DDBJ databases">
        <title>Alkalihalobacillus sp. strain MEB203 novel alkaliphilic bacterium from Lonar Lake, India.</title>
        <authorList>
            <person name="Joshi A."/>
            <person name="Thite S."/>
            <person name="Mengade P."/>
        </authorList>
    </citation>
    <scope>NUCLEOTIDE SEQUENCE</scope>
    <source>
        <strain evidence="14">MEB 203</strain>
    </source>
</reference>
<evidence type="ECO:0000256" key="3">
    <source>
        <dbReference type="ARBA" id="ARBA00022481"/>
    </source>
</evidence>
<comment type="similarity">
    <text evidence="9">Belongs to the methyl-accepting chemotaxis (MCP) protein family.</text>
</comment>
<evidence type="ECO:0000256" key="8">
    <source>
        <dbReference type="ARBA" id="ARBA00023224"/>
    </source>
</evidence>
<keyword evidence="4" id="KW-0145">Chemotaxis</keyword>
<dbReference type="Proteomes" id="UP001148125">
    <property type="component" value="Unassembled WGS sequence"/>
</dbReference>
<evidence type="ECO:0000256" key="9">
    <source>
        <dbReference type="ARBA" id="ARBA00029447"/>
    </source>
</evidence>
<feature type="domain" description="Methyl-accepting transducer" evidence="12">
    <location>
        <begin position="278"/>
        <end position="514"/>
    </location>
</feature>
<dbReference type="Gene3D" id="1.10.287.950">
    <property type="entry name" value="Methyl-accepting chemotaxis protein"/>
    <property type="match status" value="1"/>
</dbReference>
<dbReference type="PRINTS" id="PR00260">
    <property type="entry name" value="CHEMTRNSDUCR"/>
</dbReference>
<feature type="transmembrane region" description="Helical" evidence="11">
    <location>
        <begin position="12"/>
        <end position="32"/>
    </location>
</feature>
<accession>A0ABT5VFD3</accession>
<dbReference type="PROSITE" id="PS50111">
    <property type="entry name" value="CHEMOTAXIS_TRANSDUC_2"/>
    <property type="match status" value="1"/>
</dbReference>
<keyword evidence="8 10" id="KW-0807">Transducer</keyword>
<feature type="domain" description="HAMP" evidence="13">
    <location>
        <begin position="207"/>
        <end position="259"/>
    </location>
</feature>
<keyword evidence="7 11" id="KW-0472">Membrane</keyword>
<organism evidence="14 15">
    <name type="scientific">Alkalihalobacterium chitinilyticum</name>
    <dbReference type="NCBI Taxonomy" id="2980103"/>
    <lineage>
        <taxon>Bacteria</taxon>
        <taxon>Bacillati</taxon>
        <taxon>Bacillota</taxon>
        <taxon>Bacilli</taxon>
        <taxon>Bacillales</taxon>
        <taxon>Bacillaceae</taxon>
        <taxon>Alkalihalobacterium</taxon>
    </lineage>
</organism>
<comment type="subcellular location">
    <subcellularLocation>
        <location evidence="1">Cell membrane</location>
        <topology evidence="1">Multi-pass membrane protein</topology>
    </subcellularLocation>
</comment>
<dbReference type="Pfam" id="PF17202">
    <property type="entry name" value="sCache_3_3"/>
    <property type="match status" value="1"/>
</dbReference>
<dbReference type="EMBL" id="JAOTPO010000004">
    <property type="protein sequence ID" value="MDE5413412.1"/>
    <property type="molecule type" value="Genomic_DNA"/>
</dbReference>
<dbReference type="CDD" id="cd11386">
    <property type="entry name" value="MCP_signal"/>
    <property type="match status" value="1"/>
</dbReference>